<feature type="transmembrane region" description="Helical" evidence="2">
    <location>
        <begin position="129"/>
        <end position="146"/>
    </location>
</feature>
<keyword evidence="2" id="KW-0472">Membrane</keyword>
<dbReference type="GeneID" id="90531206"/>
<feature type="transmembrane region" description="Helical" evidence="2">
    <location>
        <begin position="12"/>
        <end position="34"/>
    </location>
</feature>
<dbReference type="PANTHER" id="PTHR40448">
    <property type="entry name" value="TWO-COMPONENT SENSOR HISTIDINE KINASE"/>
    <property type="match status" value="1"/>
</dbReference>
<dbReference type="InterPro" id="IPR032834">
    <property type="entry name" value="NatK-like_C"/>
</dbReference>
<dbReference type="SUPFAM" id="SSF55874">
    <property type="entry name" value="ATPase domain of HSP90 chaperone/DNA topoisomerase II/histidine kinase"/>
    <property type="match status" value="1"/>
</dbReference>
<dbReference type="RefSeq" id="WP_066860596.1">
    <property type="nucleotide sequence ID" value="NZ_CABKVV010000010.1"/>
</dbReference>
<dbReference type="Proteomes" id="UP001524473">
    <property type="component" value="Unassembled WGS sequence"/>
</dbReference>
<proteinExistence type="predicted"/>
<dbReference type="Pfam" id="PF14501">
    <property type="entry name" value="HATPase_c_5"/>
    <property type="match status" value="1"/>
</dbReference>
<keyword evidence="2" id="KW-0812">Transmembrane</keyword>
<evidence type="ECO:0000256" key="2">
    <source>
        <dbReference type="SAM" id="Phobius"/>
    </source>
</evidence>
<reference evidence="4 5" key="1">
    <citation type="submission" date="2022-06" db="EMBL/GenBank/DDBJ databases">
        <title>Isolation of gut microbiota from human fecal samples.</title>
        <authorList>
            <person name="Pamer E.G."/>
            <person name="Barat B."/>
            <person name="Waligurski E."/>
            <person name="Medina S."/>
            <person name="Paddock L."/>
            <person name="Mostad J."/>
        </authorList>
    </citation>
    <scope>NUCLEOTIDE SEQUENCE [LARGE SCALE GENOMIC DNA]</scope>
    <source>
        <strain evidence="4 5">DFI.9.73</strain>
    </source>
</reference>
<dbReference type="CDD" id="cd16935">
    <property type="entry name" value="HATPase_AgrC-ComD-like"/>
    <property type="match status" value="1"/>
</dbReference>
<feature type="transmembrane region" description="Helical" evidence="2">
    <location>
        <begin position="193"/>
        <end position="214"/>
    </location>
</feature>
<name>A0ABT1S4A3_9FIRM</name>
<dbReference type="EMBL" id="JANFZH010000073">
    <property type="protein sequence ID" value="MCQ4841765.1"/>
    <property type="molecule type" value="Genomic_DNA"/>
</dbReference>
<dbReference type="GO" id="GO:0005524">
    <property type="term" value="F:ATP binding"/>
    <property type="evidence" value="ECO:0007669"/>
    <property type="project" value="UniProtKB-KW"/>
</dbReference>
<feature type="transmembrane region" description="Helical" evidence="2">
    <location>
        <begin position="70"/>
        <end position="91"/>
    </location>
</feature>
<evidence type="ECO:0000313" key="5">
    <source>
        <dbReference type="Proteomes" id="UP001524473"/>
    </source>
</evidence>
<feature type="domain" description="Sensor histidine kinase NatK-like C-terminal" evidence="3">
    <location>
        <begin position="336"/>
        <end position="431"/>
    </location>
</feature>
<dbReference type="Gene3D" id="3.30.565.10">
    <property type="entry name" value="Histidine kinase-like ATPase, C-terminal domain"/>
    <property type="match status" value="1"/>
</dbReference>
<feature type="transmembrane region" description="Helical" evidence="2">
    <location>
        <begin position="46"/>
        <end position="64"/>
    </location>
</feature>
<comment type="caution">
    <text evidence="4">The sequence shown here is derived from an EMBL/GenBank/DDBJ whole genome shotgun (WGS) entry which is preliminary data.</text>
</comment>
<evidence type="ECO:0000313" key="4">
    <source>
        <dbReference type="EMBL" id="MCQ4841765.1"/>
    </source>
</evidence>
<feature type="transmembrane region" description="Helical" evidence="2">
    <location>
        <begin position="98"/>
        <end position="123"/>
    </location>
</feature>
<feature type="transmembrane region" description="Helical" evidence="2">
    <location>
        <begin position="158"/>
        <end position="181"/>
    </location>
</feature>
<evidence type="ECO:0000259" key="3">
    <source>
        <dbReference type="Pfam" id="PF14501"/>
    </source>
</evidence>
<protein>
    <submittedName>
        <fullName evidence="4">ATP-binding protein</fullName>
    </submittedName>
</protein>
<feature type="coiled-coil region" evidence="1">
    <location>
        <begin position="220"/>
        <end position="257"/>
    </location>
</feature>
<gene>
    <name evidence="4" type="ORF">NE695_17810</name>
</gene>
<keyword evidence="4" id="KW-0547">Nucleotide-binding</keyword>
<dbReference type="PANTHER" id="PTHR40448:SF1">
    <property type="entry name" value="TWO-COMPONENT SENSOR HISTIDINE KINASE"/>
    <property type="match status" value="1"/>
</dbReference>
<sequence length="442" mass="49298">MDFMTPEGGAGLGVLYLLRAMGMTVLAGLFLCAFLDARMDGRRARLIMGAGIGAVILANIPLAFLLGSEAYMRLTPVLLNLPVFVLFGWVSRYRDGRLLFTLTTLMAETGLVTLAGMLCALPFGGRLGIDLLGRCAAALLLLWLNWRLRPLYLEMQGMLRRGWLLFSLIPLAYYVSLYVYIMLVDPGERAENLTAILVTSGMAAAAYTVIFFFFQTIRRQEQTERERQLLSTQVSALRRQQEMMARSEEKLRVHRHDMRFVLHTLTAMLERGDTAGALEYLGQSDKKLNDTVMAHYCESPVLDALLAYYAEQARSREIQVRIEIKLSRKLPADEDELCAVLANALENAIHACEALPAGTPRRIEVAAASKPHFCVEIANTCDGKAEFDRNGFPISREPGHGVGTRSIAAFFDKYQAVYSYSVGKDGMFRLRFLIARPDAGTR</sequence>
<keyword evidence="2" id="KW-1133">Transmembrane helix</keyword>
<organism evidence="4 5">
    <name type="scientific">Neglectibacter timonensis</name>
    <dbReference type="NCBI Taxonomy" id="1776382"/>
    <lineage>
        <taxon>Bacteria</taxon>
        <taxon>Bacillati</taxon>
        <taxon>Bacillota</taxon>
        <taxon>Clostridia</taxon>
        <taxon>Eubacteriales</taxon>
        <taxon>Oscillospiraceae</taxon>
        <taxon>Neglectibacter</taxon>
    </lineage>
</organism>
<keyword evidence="1" id="KW-0175">Coiled coil</keyword>
<dbReference type="InterPro" id="IPR036890">
    <property type="entry name" value="HATPase_C_sf"/>
</dbReference>
<evidence type="ECO:0000256" key="1">
    <source>
        <dbReference type="SAM" id="Coils"/>
    </source>
</evidence>
<keyword evidence="4" id="KW-0067">ATP-binding</keyword>
<keyword evidence="5" id="KW-1185">Reference proteome</keyword>
<accession>A0ABT1S4A3</accession>